<feature type="chain" id="PRO_5004345062" evidence="1">
    <location>
        <begin position="23"/>
        <end position="73"/>
    </location>
</feature>
<reference evidence="2 3" key="1">
    <citation type="journal article" date="2013" name="BMC Genomics">
        <title>Comparative genomics of parasitic silkworm microsporidia reveal an association between genome expansion and host adaptation.</title>
        <authorList>
            <person name="Pan G."/>
            <person name="Xu J."/>
            <person name="Li T."/>
            <person name="Xia Q."/>
            <person name="Liu S.L."/>
            <person name="Zhang G."/>
            <person name="Li S."/>
            <person name="Li C."/>
            <person name="Liu H."/>
            <person name="Yang L."/>
            <person name="Liu T."/>
            <person name="Zhang X."/>
            <person name="Wu Z."/>
            <person name="Fan W."/>
            <person name="Dang X."/>
            <person name="Xiang H."/>
            <person name="Tao M."/>
            <person name="Li Y."/>
            <person name="Hu J."/>
            <person name="Li Z."/>
            <person name="Lin L."/>
            <person name="Luo J."/>
            <person name="Geng L."/>
            <person name="Wang L."/>
            <person name="Long M."/>
            <person name="Wan Y."/>
            <person name="He N."/>
            <person name="Zhang Z."/>
            <person name="Lu C."/>
            <person name="Keeling P.J."/>
            <person name="Wang J."/>
            <person name="Xiang Z."/>
            <person name="Zhou Z."/>
        </authorList>
    </citation>
    <scope>NUCLEOTIDE SEQUENCE [LARGE SCALE GENOMIC DNA]</scope>
    <source>
        <strain evidence="3">CQ1 / CVCC 102059</strain>
    </source>
</reference>
<dbReference type="Proteomes" id="UP000016927">
    <property type="component" value="Unassembled WGS sequence"/>
</dbReference>
<dbReference type="VEuPathDB" id="MicrosporidiaDB:NBO_7g0047"/>
<protein>
    <submittedName>
        <fullName evidence="2">Uncharacterized protein</fullName>
    </submittedName>
</protein>
<organism evidence="2 3">
    <name type="scientific">Nosema bombycis (strain CQ1 / CVCC 102059)</name>
    <name type="common">Microsporidian parasite</name>
    <name type="synonym">Pebrine of silkworm</name>
    <dbReference type="NCBI Taxonomy" id="578461"/>
    <lineage>
        <taxon>Eukaryota</taxon>
        <taxon>Fungi</taxon>
        <taxon>Fungi incertae sedis</taxon>
        <taxon>Microsporidia</taxon>
        <taxon>Nosematidae</taxon>
        <taxon>Nosema</taxon>
    </lineage>
</organism>
<gene>
    <name evidence="2" type="ORF">NBO_7g0047</name>
</gene>
<evidence type="ECO:0000256" key="1">
    <source>
        <dbReference type="SAM" id="SignalP"/>
    </source>
</evidence>
<evidence type="ECO:0000313" key="3">
    <source>
        <dbReference type="Proteomes" id="UP000016927"/>
    </source>
</evidence>
<evidence type="ECO:0000313" key="2">
    <source>
        <dbReference type="EMBL" id="EOB15229.1"/>
    </source>
</evidence>
<feature type="signal peptide" evidence="1">
    <location>
        <begin position="1"/>
        <end position="22"/>
    </location>
</feature>
<proteinExistence type="predicted"/>
<dbReference type="HOGENOM" id="CLU_2705461_0_0_1"/>
<name>R0MB83_NOSB1</name>
<dbReference type="EMBL" id="KB908915">
    <property type="protein sequence ID" value="EOB15229.1"/>
    <property type="molecule type" value="Genomic_DNA"/>
</dbReference>
<keyword evidence="1" id="KW-0732">Signal</keyword>
<sequence length="73" mass="8446">MNLRNSLFLCIHFLTILTSKESTDKAKKDKFSTKPYKEAVKGDVKKLGKKALAAFNLKYRTPEKEEQQQQVNQ</sequence>
<accession>R0MB83</accession>
<keyword evidence="3" id="KW-1185">Reference proteome</keyword>
<dbReference type="AlphaFoldDB" id="R0MB83"/>